<feature type="compositionally biased region" description="Basic and acidic residues" evidence="1">
    <location>
        <begin position="45"/>
        <end position="57"/>
    </location>
</feature>
<feature type="region of interest" description="Disordered" evidence="1">
    <location>
        <begin position="36"/>
        <end position="69"/>
    </location>
</feature>
<name>A0A0B6YLK4_9EUPU</name>
<feature type="compositionally biased region" description="Polar residues" evidence="1">
    <location>
        <begin position="58"/>
        <end position="69"/>
    </location>
</feature>
<protein>
    <submittedName>
        <fullName evidence="2">Uncharacterized protein</fullName>
    </submittedName>
</protein>
<proteinExistence type="predicted"/>
<accession>A0A0B6YLK4</accession>
<evidence type="ECO:0000313" key="2">
    <source>
        <dbReference type="EMBL" id="CEK56671.1"/>
    </source>
</evidence>
<dbReference type="EMBL" id="HACG01009806">
    <property type="protein sequence ID" value="CEK56671.1"/>
    <property type="molecule type" value="Transcribed_RNA"/>
</dbReference>
<organism evidence="2">
    <name type="scientific">Arion vulgaris</name>
    <dbReference type="NCBI Taxonomy" id="1028688"/>
    <lineage>
        <taxon>Eukaryota</taxon>
        <taxon>Metazoa</taxon>
        <taxon>Spiralia</taxon>
        <taxon>Lophotrochozoa</taxon>
        <taxon>Mollusca</taxon>
        <taxon>Gastropoda</taxon>
        <taxon>Heterobranchia</taxon>
        <taxon>Euthyneura</taxon>
        <taxon>Panpulmonata</taxon>
        <taxon>Eupulmonata</taxon>
        <taxon>Stylommatophora</taxon>
        <taxon>Helicina</taxon>
        <taxon>Arionoidea</taxon>
        <taxon>Arionidae</taxon>
        <taxon>Arion</taxon>
    </lineage>
</organism>
<feature type="non-terminal residue" evidence="2">
    <location>
        <position position="1"/>
    </location>
</feature>
<reference evidence="2" key="1">
    <citation type="submission" date="2014-12" db="EMBL/GenBank/DDBJ databases">
        <title>Insight into the proteome of Arion vulgaris.</title>
        <authorList>
            <person name="Aradska J."/>
            <person name="Bulat T."/>
            <person name="Smidak R."/>
            <person name="Sarate P."/>
            <person name="Gangsoo J."/>
            <person name="Sialana F."/>
            <person name="Bilban M."/>
            <person name="Lubec G."/>
        </authorList>
    </citation>
    <scope>NUCLEOTIDE SEQUENCE</scope>
    <source>
        <tissue evidence="2">Skin</tissue>
    </source>
</reference>
<dbReference type="AlphaFoldDB" id="A0A0B6YLK4"/>
<sequence length="69" mass="7986">TVRNVVRGLEILRNIVRGLETVRNVVRGLETVRKKTSHDFPAGSKYEETMARDEYRNKSQTSKNMHIPC</sequence>
<evidence type="ECO:0000256" key="1">
    <source>
        <dbReference type="SAM" id="MobiDB-lite"/>
    </source>
</evidence>
<feature type="non-terminal residue" evidence="2">
    <location>
        <position position="69"/>
    </location>
</feature>
<gene>
    <name evidence="2" type="primary">ORF28242</name>
</gene>